<protein>
    <recommendedName>
        <fullName evidence="7">Fe2OG dioxygenase domain-containing protein</fullName>
    </recommendedName>
</protein>
<dbReference type="InterPro" id="IPR050295">
    <property type="entry name" value="Plant_2OG-oxidoreductases"/>
</dbReference>
<dbReference type="PROSITE" id="PS51471">
    <property type="entry name" value="FE2OG_OXY"/>
    <property type="match status" value="1"/>
</dbReference>
<dbReference type="Pfam" id="PF14226">
    <property type="entry name" value="DIOX_N"/>
    <property type="match status" value="1"/>
</dbReference>
<dbReference type="eggNOG" id="KOG0143">
    <property type="taxonomic scope" value="Eukaryota"/>
</dbReference>
<reference evidence="8 9" key="1">
    <citation type="journal article" date="2010" name="Nature">
        <title>Genome sequencing and analysis of the model grass Brachypodium distachyon.</title>
        <authorList>
            <consortium name="International Brachypodium Initiative"/>
        </authorList>
    </citation>
    <scope>NUCLEOTIDE SEQUENCE [LARGE SCALE GENOMIC DNA]</scope>
    <source>
        <strain evidence="8 9">Bd21</strain>
    </source>
</reference>
<name>I1H0I4_BRADI</name>
<dbReference type="GO" id="GO:0016491">
    <property type="term" value="F:oxidoreductase activity"/>
    <property type="evidence" value="ECO:0007669"/>
    <property type="project" value="UniProtKB-KW"/>
</dbReference>
<keyword evidence="2 5" id="KW-0479">Metal-binding</keyword>
<dbReference type="InterPro" id="IPR027443">
    <property type="entry name" value="IPNS-like_sf"/>
</dbReference>
<reference evidence="9" key="3">
    <citation type="submission" date="2018-08" db="UniProtKB">
        <authorList>
            <consortium name="EnsemblPlants"/>
        </authorList>
    </citation>
    <scope>IDENTIFICATION</scope>
    <source>
        <strain evidence="9">cv. Bd21</strain>
    </source>
</reference>
<accession>I1H0I4</accession>
<dbReference type="AlphaFoldDB" id="I1H0I4"/>
<organism evidence="8">
    <name type="scientific">Brachypodium distachyon</name>
    <name type="common">Purple false brome</name>
    <name type="synonym">Trachynia distachya</name>
    <dbReference type="NCBI Taxonomy" id="15368"/>
    <lineage>
        <taxon>Eukaryota</taxon>
        <taxon>Viridiplantae</taxon>
        <taxon>Streptophyta</taxon>
        <taxon>Embryophyta</taxon>
        <taxon>Tracheophyta</taxon>
        <taxon>Spermatophyta</taxon>
        <taxon>Magnoliopsida</taxon>
        <taxon>Liliopsida</taxon>
        <taxon>Poales</taxon>
        <taxon>Poaceae</taxon>
        <taxon>BOP clade</taxon>
        <taxon>Pooideae</taxon>
        <taxon>Stipodae</taxon>
        <taxon>Brachypodieae</taxon>
        <taxon>Brachypodium</taxon>
    </lineage>
</organism>
<reference evidence="8" key="2">
    <citation type="submission" date="2017-06" db="EMBL/GenBank/DDBJ databases">
        <title>WGS assembly of Brachypodium distachyon.</title>
        <authorList>
            <consortium name="The International Brachypodium Initiative"/>
            <person name="Lucas S."/>
            <person name="Harmon-Smith M."/>
            <person name="Lail K."/>
            <person name="Tice H."/>
            <person name="Grimwood J."/>
            <person name="Bruce D."/>
            <person name="Barry K."/>
            <person name="Shu S."/>
            <person name="Lindquist E."/>
            <person name="Wang M."/>
            <person name="Pitluck S."/>
            <person name="Vogel J.P."/>
            <person name="Garvin D.F."/>
            <person name="Mockler T.C."/>
            <person name="Schmutz J."/>
            <person name="Rokhsar D."/>
            <person name="Bevan M.W."/>
        </authorList>
    </citation>
    <scope>NUCLEOTIDE SEQUENCE</scope>
    <source>
        <strain evidence="8">Bd21</strain>
    </source>
</reference>
<evidence type="ECO:0000256" key="3">
    <source>
        <dbReference type="ARBA" id="ARBA00023002"/>
    </source>
</evidence>
<dbReference type="InterPro" id="IPR044861">
    <property type="entry name" value="IPNS-like_FE2OG_OXY"/>
</dbReference>
<evidence type="ECO:0000313" key="8">
    <source>
        <dbReference type="EMBL" id="KQK19354.1"/>
    </source>
</evidence>
<dbReference type="PANTHER" id="PTHR47991">
    <property type="entry name" value="OXOGLUTARATE/IRON-DEPENDENT DIOXYGENASE"/>
    <property type="match status" value="1"/>
</dbReference>
<feature type="region of interest" description="Disordered" evidence="6">
    <location>
        <begin position="1"/>
        <end position="23"/>
    </location>
</feature>
<dbReference type="Gene3D" id="2.60.120.330">
    <property type="entry name" value="B-lactam Antibiotic, Isopenicillin N Synthase, Chain"/>
    <property type="match status" value="1"/>
</dbReference>
<dbReference type="EnsemblPlants" id="KQK19354">
    <property type="protein sequence ID" value="KQK19354"/>
    <property type="gene ID" value="BRADI_1g47830v3"/>
</dbReference>
<dbReference type="EMBL" id="CM000880">
    <property type="protein sequence ID" value="KQK19354.1"/>
    <property type="molecule type" value="Genomic_DNA"/>
</dbReference>
<evidence type="ECO:0000256" key="2">
    <source>
        <dbReference type="ARBA" id="ARBA00022723"/>
    </source>
</evidence>
<dbReference type="SUPFAM" id="SSF51197">
    <property type="entry name" value="Clavaminate synthase-like"/>
    <property type="match status" value="1"/>
</dbReference>
<evidence type="ECO:0000256" key="4">
    <source>
        <dbReference type="ARBA" id="ARBA00023004"/>
    </source>
</evidence>
<dbReference type="InterPro" id="IPR005123">
    <property type="entry name" value="Oxoglu/Fe-dep_dioxygenase_dom"/>
</dbReference>
<evidence type="ECO:0000256" key="1">
    <source>
        <dbReference type="ARBA" id="ARBA00008056"/>
    </source>
</evidence>
<keyword evidence="4 5" id="KW-0408">Iron</keyword>
<evidence type="ECO:0000256" key="6">
    <source>
        <dbReference type="SAM" id="MobiDB-lite"/>
    </source>
</evidence>
<dbReference type="FunFam" id="2.60.120.330:FF:000018">
    <property type="entry name" value="2-oxoglutarate (2OG) and Fe(II)-dependent oxygenase superfamily protein"/>
    <property type="match status" value="1"/>
</dbReference>
<dbReference type="Proteomes" id="UP000008810">
    <property type="component" value="Chromosome 1"/>
</dbReference>
<evidence type="ECO:0000259" key="7">
    <source>
        <dbReference type="PROSITE" id="PS51471"/>
    </source>
</evidence>
<feature type="domain" description="Fe2OG dioxygenase" evidence="7">
    <location>
        <begin position="213"/>
        <end position="315"/>
    </location>
</feature>
<evidence type="ECO:0000313" key="9">
    <source>
        <dbReference type="EnsemblPlants" id="KQK19354"/>
    </source>
</evidence>
<dbReference type="Pfam" id="PF03171">
    <property type="entry name" value="2OG-FeII_Oxy"/>
    <property type="match status" value="1"/>
</dbReference>
<dbReference type="OMA" id="HEFTAKC"/>
<dbReference type="HOGENOM" id="CLU_010119_16_0_1"/>
<dbReference type="GO" id="GO:0046872">
    <property type="term" value="F:metal ion binding"/>
    <property type="evidence" value="ECO:0007669"/>
    <property type="project" value="UniProtKB-KW"/>
</dbReference>
<proteinExistence type="inferred from homology"/>
<dbReference type="GeneID" id="100835818"/>
<keyword evidence="3 5" id="KW-0560">Oxidoreductase</keyword>
<keyword evidence="10" id="KW-1185">Reference proteome</keyword>
<evidence type="ECO:0000313" key="10">
    <source>
        <dbReference type="Proteomes" id="UP000008810"/>
    </source>
</evidence>
<dbReference type="RefSeq" id="XP_003564225.1">
    <property type="nucleotide sequence ID" value="XM_003564177.4"/>
</dbReference>
<gene>
    <name evidence="9" type="primary">LOC100835818</name>
    <name evidence="8" type="ORF">BRADI_1g47830v3</name>
</gene>
<dbReference type="OrthoDB" id="288590at2759"/>
<dbReference type="KEGG" id="bdi:100835818"/>
<evidence type="ECO:0000256" key="5">
    <source>
        <dbReference type="RuleBase" id="RU003682"/>
    </source>
</evidence>
<dbReference type="Gramene" id="KQK19354">
    <property type="protein sequence ID" value="KQK19354"/>
    <property type="gene ID" value="BRADI_1g47830v3"/>
</dbReference>
<sequence length="364" mass="39923">MEISAGPGRATPSTKTVQELAGGLSSPQVPARYVARGHHHGPAAAPAPVPVIDLGLLCCNQAAAAAAEAEKLRLALESWGLFLVTNHGVDAGLMDGMMSASRDFFRLPQEEKQRYTNLVDGERFQLEGYGTDRVSSPEQILDWSDRLYLKVDPEADRSPALWPAHPQSFRDLLHEFTGKCRAVKDVLLPAMARLLELDDHGYFLDQLGAGDGKAADTYARFSYYPECPRPELVFGLKPHSDGTVLSVLMVDDTVGGLQVLGDGVWWDVPVVPGTLLINLGDQTEIMSNGIFKSPVHRVVTNAEKERLSVALFYSVDPEREIEPAAQLVDEKRPAKYRKVKVKDYIAGLYENLSQGTMVIDTVKI</sequence>
<dbReference type="InterPro" id="IPR026992">
    <property type="entry name" value="DIOX_N"/>
</dbReference>
<comment type="similarity">
    <text evidence="1 5">Belongs to the iron/ascorbate-dependent oxidoreductase family.</text>
</comment>